<dbReference type="InterPro" id="IPR025309">
    <property type="entry name" value="KTSC_dom"/>
</dbReference>
<feature type="domain" description="KTSC" evidence="1">
    <location>
        <begin position="7"/>
        <end position="64"/>
    </location>
</feature>
<name>A0ABT9PVM2_9HYPH</name>
<protein>
    <recommendedName>
        <fullName evidence="1">KTSC domain-containing protein</fullName>
    </recommendedName>
</protein>
<gene>
    <name evidence="2" type="ORF">J2T09_003284</name>
</gene>
<keyword evidence="3" id="KW-1185">Reference proteome</keyword>
<dbReference type="Pfam" id="PF13619">
    <property type="entry name" value="KTSC"/>
    <property type="match status" value="1"/>
</dbReference>
<comment type="caution">
    <text evidence="2">The sequence shown here is derived from an EMBL/GenBank/DDBJ whole genome shotgun (WGS) entry which is preliminary data.</text>
</comment>
<sequence>MHRIAVSSRLIAEIAYDPDLKHLDVTFQDGVVRELAEVPTETVSGLLTATSPGNYYMTYIRKVFPRRNGTAASMSTRTA</sequence>
<dbReference type="Proteomes" id="UP001241472">
    <property type="component" value="Unassembled WGS sequence"/>
</dbReference>
<organism evidence="2 3">
    <name type="scientific">Neorhizobium huautlense</name>
    <dbReference type="NCBI Taxonomy" id="67774"/>
    <lineage>
        <taxon>Bacteria</taxon>
        <taxon>Pseudomonadati</taxon>
        <taxon>Pseudomonadota</taxon>
        <taxon>Alphaproteobacteria</taxon>
        <taxon>Hyphomicrobiales</taxon>
        <taxon>Rhizobiaceae</taxon>
        <taxon>Rhizobium/Agrobacterium group</taxon>
        <taxon>Neorhizobium</taxon>
    </lineage>
</organism>
<evidence type="ECO:0000259" key="1">
    <source>
        <dbReference type="Pfam" id="PF13619"/>
    </source>
</evidence>
<proteinExistence type="predicted"/>
<evidence type="ECO:0000313" key="2">
    <source>
        <dbReference type="EMBL" id="MDP9838516.1"/>
    </source>
</evidence>
<accession>A0ABT9PVM2</accession>
<dbReference type="EMBL" id="JAUSRF010000010">
    <property type="protein sequence ID" value="MDP9838516.1"/>
    <property type="molecule type" value="Genomic_DNA"/>
</dbReference>
<evidence type="ECO:0000313" key="3">
    <source>
        <dbReference type="Proteomes" id="UP001241472"/>
    </source>
</evidence>
<reference evidence="2 3" key="1">
    <citation type="submission" date="2023-07" db="EMBL/GenBank/DDBJ databases">
        <title>Sorghum-associated microbial communities from plants grown in Nebraska, USA.</title>
        <authorList>
            <person name="Schachtman D."/>
        </authorList>
    </citation>
    <scope>NUCLEOTIDE SEQUENCE [LARGE SCALE GENOMIC DNA]</scope>
    <source>
        <strain evidence="2 3">DS1307</strain>
    </source>
</reference>
<dbReference type="RefSeq" id="WP_306836480.1">
    <property type="nucleotide sequence ID" value="NZ_JAUSRF010000010.1"/>
</dbReference>